<dbReference type="Gene3D" id="2.40.50.100">
    <property type="match status" value="1"/>
</dbReference>
<sequence>MNVLRGEVITLLDEGDIVIVKIRIKTQIFSVLMLGISSLSDLRIGNEVDLLFKEHELGFMVLNSKTSVENTFLAHITHLKKGKLLWDVEFDFEGLKLHSIITAQRGEELGLLHKQSWLCFVKANDIILRT</sequence>
<name>A0A1W6BZ92_9BACT</name>
<dbReference type="KEGG" id="ccun:CCUN_1829"/>
<dbReference type="SUPFAM" id="SSF50331">
    <property type="entry name" value="MOP-like"/>
    <property type="match status" value="1"/>
</dbReference>
<dbReference type="OrthoDB" id="5360843at2"/>
<organism evidence="1 2">
    <name type="scientific">Campylobacter cuniculorum DSM 23162 = LMG 24588</name>
    <dbReference type="NCBI Taxonomy" id="1121267"/>
    <lineage>
        <taxon>Bacteria</taxon>
        <taxon>Pseudomonadati</taxon>
        <taxon>Campylobacterota</taxon>
        <taxon>Epsilonproteobacteria</taxon>
        <taxon>Campylobacterales</taxon>
        <taxon>Campylobacteraceae</taxon>
        <taxon>Campylobacter</taxon>
    </lineage>
</organism>
<gene>
    <name evidence="1" type="ORF">CCUN_1829</name>
</gene>
<dbReference type="AlphaFoldDB" id="A0A1W6BZ92"/>
<protein>
    <submittedName>
        <fullName evidence="1">Molybdenum-pterin binding domain-containing protein</fullName>
    </submittedName>
</protein>
<dbReference type="EMBL" id="CP020867">
    <property type="protein sequence ID" value="ARJ57394.1"/>
    <property type="molecule type" value="Genomic_DNA"/>
</dbReference>
<reference evidence="1 2" key="1">
    <citation type="submission" date="2017-04" db="EMBL/GenBank/DDBJ databases">
        <title>Complete genome sequence of the Campylobacter cuniculorum type strain LMG24588.</title>
        <authorList>
            <person name="Miller W.G."/>
            <person name="Yee E."/>
            <person name="Revez J."/>
            <person name="Bono J.L."/>
            <person name="Rossi M."/>
        </authorList>
    </citation>
    <scope>NUCLEOTIDE SEQUENCE [LARGE SCALE GENOMIC DNA]</scope>
    <source>
        <strain evidence="1 2">LMG 24588</strain>
    </source>
</reference>
<evidence type="ECO:0000313" key="2">
    <source>
        <dbReference type="Proteomes" id="UP000192902"/>
    </source>
</evidence>
<accession>A0A1W6BZ92</accession>
<dbReference type="eggNOG" id="COG3585">
    <property type="taxonomic scope" value="Bacteria"/>
</dbReference>
<dbReference type="RefSeq" id="WP_027305352.1">
    <property type="nucleotide sequence ID" value="NZ_CP020867.1"/>
</dbReference>
<proteinExistence type="predicted"/>
<dbReference type="InterPro" id="IPR008995">
    <property type="entry name" value="Mo/tungstate-bd_C_term_dom"/>
</dbReference>
<dbReference type="Proteomes" id="UP000192902">
    <property type="component" value="Chromosome"/>
</dbReference>
<dbReference type="STRING" id="1121267.CCUN_1829"/>
<evidence type="ECO:0000313" key="1">
    <source>
        <dbReference type="EMBL" id="ARJ57394.1"/>
    </source>
</evidence>